<feature type="region of interest" description="Disordered" evidence="1">
    <location>
        <begin position="89"/>
        <end position="118"/>
    </location>
</feature>
<dbReference type="AlphaFoldDB" id="A0A8D9BQW2"/>
<dbReference type="EMBL" id="HBUF01651269">
    <property type="protein sequence ID" value="CAG6786997.1"/>
    <property type="molecule type" value="Transcribed_RNA"/>
</dbReference>
<feature type="region of interest" description="Disordered" evidence="1">
    <location>
        <begin position="155"/>
        <end position="176"/>
    </location>
</feature>
<evidence type="ECO:0000256" key="1">
    <source>
        <dbReference type="SAM" id="MobiDB-lite"/>
    </source>
</evidence>
<keyword evidence="2" id="KW-0732">Signal</keyword>
<organism evidence="3">
    <name type="scientific">Cacopsylla melanoneura</name>
    <dbReference type="NCBI Taxonomy" id="428564"/>
    <lineage>
        <taxon>Eukaryota</taxon>
        <taxon>Metazoa</taxon>
        <taxon>Ecdysozoa</taxon>
        <taxon>Arthropoda</taxon>
        <taxon>Hexapoda</taxon>
        <taxon>Insecta</taxon>
        <taxon>Pterygota</taxon>
        <taxon>Neoptera</taxon>
        <taxon>Paraneoptera</taxon>
        <taxon>Hemiptera</taxon>
        <taxon>Sternorrhyncha</taxon>
        <taxon>Psylloidea</taxon>
        <taxon>Psyllidae</taxon>
        <taxon>Psyllinae</taxon>
        <taxon>Cacopsylla</taxon>
    </lineage>
</organism>
<reference evidence="3" key="1">
    <citation type="submission" date="2021-05" db="EMBL/GenBank/DDBJ databases">
        <authorList>
            <person name="Alioto T."/>
            <person name="Alioto T."/>
            <person name="Gomez Garrido J."/>
        </authorList>
    </citation>
    <scope>NUCLEOTIDE SEQUENCE</scope>
</reference>
<protein>
    <submittedName>
        <fullName evidence="3">Uncharacterized protein</fullName>
    </submittedName>
</protein>
<feature type="compositionally biased region" description="Basic and acidic residues" evidence="1">
    <location>
        <begin position="95"/>
        <end position="118"/>
    </location>
</feature>
<feature type="chain" id="PRO_5034452066" evidence="2">
    <location>
        <begin position="24"/>
        <end position="258"/>
    </location>
</feature>
<evidence type="ECO:0000313" key="3">
    <source>
        <dbReference type="EMBL" id="CAG6786997.1"/>
    </source>
</evidence>
<proteinExistence type="predicted"/>
<sequence length="258" mass="28901">MDILKIIIWAFGVLLLTLESATSLFFDDEESHISKIRIHVFQPPPKIKAPKVVKHVHFNIHNPKPAHEEVHHPHEISIPITITPNIYSDHIPSPDPHHDPHYSDHHDYNDHHDSHHDLHHDLHESASIYPTHAPPFKSGFAQGFGNSFSQQASLSSSYKLPSGPPGPSGGGFQYDQPLQYDLNQGFPSQNGQFDQLDYNMGGTGFGGMPPQFGDDGVFESPQYPDVYPGLTGPTGRQGGDSSRLPMNMQMYEVFKYPW</sequence>
<name>A0A8D9BQW2_9HEMI</name>
<feature type="signal peptide" evidence="2">
    <location>
        <begin position="1"/>
        <end position="23"/>
    </location>
</feature>
<evidence type="ECO:0000256" key="2">
    <source>
        <dbReference type="SAM" id="SignalP"/>
    </source>
</evidence>
<accession>A0A8D9BQW2</accession>